<dbReference type="Pfam" id="PF05016">
    <property type="entry name" value="ParE_toxin"/>
    <property type="match status" value="1"/>
</dbReference>
<keyword evidence="2" id="KW-1277">Toxin-antitoxin system</keyword>
<dbReference type="EMBL" id="PELM01000009">
    <property type="protein sequence ID" value="RTH05411.1"/>
    <property type="molecule type" value="Genomic_DNA"/>
</dbReference>
<reference evidence="5 6" key="1">
    <citation type="journal article" date="2019" name="Extremophiles">
        <title>Biogeography of thermophiles and predominance of Thermus scotoductus in domestic water heaters.</title>
        <authorList>
            <person name="Wilpiszeski R.L."/>
            <person name="Zhang Z."/>
            <person name="House C.H."/>
        </authorList>
    </citation>
    <scope>NUCLEOTIDE SEQUENCE [LARGE SCALE GENOMIC DNA]</scope>
    <source>
        <strain evidence="4 5">10_S10</strain>
        <strain evidence="3 6">38_S38</strain>
    </source>
</reference>
<dbReference type="InterPro" id="IPR007712">
    <property type="entry name" value="RelE/ParE_toxin"/>
</dbReference>
<dbReference type="InterPro" id="IPR035093">
    <property type="entry name" value="RelE/ParE_toxin_dom_sf"/>
</dbReference>
<dbReference type="NCBIfam" id="TIGR02385">
    <property type="entry name" value="RelE_StbE"/>
    <property type="match status" value="1"/>
</dbReference>
<comment type="caution">
    <text evidence="4">The sequence shown here is derived from an EMBL/GenBank/DDBJ whole genome shotgun (WGS) entry which is preliminary data.</text>
</comment>
<name>A0A430UXQ2_THESC</name>
<evidence type="ECO:0000256" key="1">
    <source>
        <dbReference type="ARBA" id="ARBA00006226"/>
    </source>
</evidence>
<comment type="similarity">
    <text evidence="1">Belongs to the RelE toxin family.</text>
</comment>
<dbReference type="SUPFAM" id="SSF143011">
    <property type="entry name" value="RelE-like"/>
    <property type="match status" value="1"/>
</dbReference>
<dbReference type="PANTHER" id="PTHR35601">
    <property type="entry name" value="TOXIN RELE"/>
    <property type="match status" value="1"/>
</dbReference>
<gene>
    <name evidence="4" type="ORF">CSW23_11440</name>
    <name evidence="3" type="ORF">CSW50_00380</name>
</gene>
<dbReference type="PANTHER" id="PTHR35601:SF1">
    <property type="entry name" value="TOXIN RELE"/>
    <property type="match status" value="1"/>
</dbReference>
<evidence type="ECO:0000313" key="5">
    <source>
        <dbReference type="Proteomes" id="UP000288073"/>
    </source>
</evidence>
<dbReference type="Gene3D" id="3.30.2310.20">
    <property type="entry name" value="RelE-like"/>
    <property type="match status" value="1"/>
</dbReference>
<dbReference type="Proteomes" id="UP000288082">
    <property type="component" value="Unassembled WGS sequence"/>
</dbReference>
<proteinExistence type="inferred from homology"/>
<evidence type="ECO:0000313" key="3">
    <source>
        <dbReference type="EMBL" id="RTH05411.1"/>
    </source>
</evidence>
<evidence type="ECO:0000256" key="2">
    <source>
        <dbReference type="ARBA" id="ARBA00022649"/>
    </source>
</evidence>
<organism evidence="4 5">
    <name type="scientific">Thermus scotoductus</name>
    <dbReference type="NCBI Taxonomy" id="37636"/>
    <lineage>
        <taxon>Bacteria</taxon>
        <taxon>Thermotogati</taxon>
        <taxon>Deinococcota</taxon>
        <taxon>Deinococci</taxon>
        <taxon>Thermales</taxon>
        <taxon>Thermaceae</taxon>
        <taxon>Thermus</taxon>
    </lineage>
</organism>
<accession>A0A430UXQ2</accession>
<dbReference type="Proteomes" id="UP000288073">
    <property type="component" value="Unassembled WGS sequence"/>
</dbReference>
<dbReference type="RefSeq" id="WP_126186936.1">
    <property type="nucleotide sequence ID" value="NZ_PELM01000009.1"/>
</dbReference>
<dbReference type="AlphaFoldDB" id="A0A430UXQ2"/>
<evidence type="ECO:0000313" key="4">
    <source>
        <dbReference type="EMBL" id="RTI14207.1"/>
    </source>
</evidence>
<dbReference type="EMBL" id="PEMN01000366">
    <property type="protein sequence ID" value="RTI14207.1"/>
    <property type="molecule type" value="Genomic_DNA"/>
</dbReference>
<evidence type="ECO:0000313" key="6">
    <source>
        <dbReference type="Proteomes" id="UP000288082"/>
    </source>
</evidence>
<sequence>MGYRIEFDPRAEKELGKLDREVARRILRFLRERVAVLEDPRSLGEPLRGPELGRFWKYRVGDYRLICHVQDREATVLVLRVGHRRDVYR</sequence>
<protein>
    <submittedName>
        <fullName evidence="4">Type II toxin-antitoxin system mRNA interferase toxin, RelE/StbE family</fullName>
    </submittedName>
</protein>